<gene>
    <name evidence="1" type="ORF">CBM2587_B90692</name>
</gene>
<dbReference type="EMBL" id="OFSQ01000038">
    <property type="protein sequence ID" value="SOY68256.1"/>
    <property type="molecule type" value="Genomic_DNA"/>
</dbReference>
<dbReference type="Proteomes" id="UP000256780">
    <property type="component" value="Chromosome CBM2587_b"/>
</dbReference>
<name>A0A375CDT2_9BURK</name>
<proteinExistence type="predicted"/>
<evidence type="ECO:0000313" key="1">
    <source>
        <dbReference type="EMBL" id="SOY68256.1"/>
    </source>
</evidence>
<accession>A0A375CDT2</accession>
<comment type="caution">
    <text evidence="1">The sequence shown here is derived from an EMBL/GenBank/DDBJ whole genome shotgun (WGS) entry which is preliminary data.</text>
</comment>
<reference evidence="1" key="1">
    <citation type="submission" date="2018-01" db="EMBL/GenBank/DDBJ databases">
        <authorList>
            <person name="Clerissi C."/>
        </authorList>
    </citation>
    <scope>NUCLEOTIDE SEQUENCE</scope>
    <source>
        <strain evidence="1">Cupriavidus sp. LMG 19464</strain>
    </source>
</reference>
<dbReference type="AlphaFoldDB" id="A0A375CDT2"/>
<protein>
    <submittedName>
        <fullName evidence="1">Uncharacterized protein</fullName>
    </submittedName>
</protein>
<organism evidence="1">
    <name type="scientific">Cupriavidus taiwanensis</name>
    <dbReference type="NCBI Taxonomy" id="164546"/>
    <lineage>
        <taxon>Bacteria</taxon>
        <taxon>Pseudomonadati</taxon>
        <taxon>Pseudomonadota</taxon>
        <taxon>Betaproteobacteria</taxon>
        <taxon>Burkholderiales</taxon>
        <taxon>Burkholderiaceae</taxon>
        <taxon>Cupriavidus</taxon>
    </lineage>
</organism>
<sequence>MEADVQPNPVSAAPQAYACPLVVRQLLLGSLSF</sequence>